<proteinExistence type="predicted"/>
<evidence type="ECO:0000256" key="1">
    <source>
        <dbReference type="SAM" id="MobiDB-lite"/>
    </source>
</evidence>
<gene>
    <name evidence="2" type="ORF">RSOL_412860</name>
</gene>
<feature type="region of interest" description="Disordered" evidence="1">
    <location>
        <begin position="196"/>
        <end position="233"/>
    </location>
</feature>
<sequence>MVYDSDSFEQYGYVHPTSFDDANAGEDTVLLDWLDPDLIGPTTENYSEAHILPCPQWDSLPSFDNPSPSFYNSFNWGEALAAAYCTQQYGYQPNEHIPCSLDFDDTTTAPLAAPTPFQVPEYLPLSLITWDHNYPQNTYGQHSNLGQMFASNTVNEYGEESYMRTYDFASVPNQANDSIEPHQMHFANLTPPSEIELEPKESSNFPSQTASSPYTLVEQPPPQASRRPSRQKGVSKYEGQIIVFKTIAGDKEQAYNMPVLSRLTAQVALKMSGQL</sequence>
<evidence type="ECO:0000313" key="2">
    <source>
        <dbReference type="EMBL" id="EUC62075.1"/>
    </source>
</evidence>
<dbReference type="EMBL" id="JATN01000318">
    <property type="protein sequence ID" value="EUC62075.1"/>
    <property type="molecule type" value="Genomic_DNA"/>
</dbReference>
<evidence type="ECO:0000313" key="3">
    <source>
        <dbReference type="Proteomes" id="UP000030108"/>
    </source>
</evidence>
<feature type="non-terminal residue" evidence="2">
    <location>
        <position position="275"/>
    </location>
</feature>
<protein>
    <submittedName>
        <fullName evidence="2">Uncharacterized protein</fullName>
    </submittedName>
</protein>
<reference evidence="3" key="1">
    <citation type="journal article" date="2014" name="Genome Announc.">
        <title>Draft genome sequence of the plant-pathogenic soil fungus Rhizoctonia solani anastomosis group 3 strain Rhs1AP.</title>
        <authorList>
            <person name="Cubeta M.A."/>
            <person name="Thomas E."/>
            <person name="Dean R.A."/>
            <person name="Jabaji S."/>
            <person name="Neate S.M."/>
            <person name="Tavantzis S."/>
            <person name="Toda T."/>
            <person name="Vilgalys R."/>
            <person name="Bharathan N."/>
            <person name="Fedorova-Abrams N."/>
            <person name="Pakala S.B."/>
            <person name="Pakala S.M."/>
            <person name="Zafar N."/>
            <person name="Joardar V."/>
            <person name="Losada L."/>
            <person name="Nierman W.C."/>
        </authorList>
    </citation>
    <scope>NUCLEOTIDE SEQUENCE [LARGE SCALE GENOMIC DNA]</scope>
    <source>
        <strain evidence="3">AG-3</strain>
    </source>
</reference>
<feature type="compositionally biased region" description="Polar residues" evidence="1">
    <location>
        <begin position="202"/>
        <end position="214"/>
    </location>
</feature>
<organism evidence="2 3">
    <name type="scientific">Rhizoctonia solani AG-3 Rhs1AP</name>
    <dbReference type="NCBI Taxonomy" id="1086054"/>
    <lineage>
        <taxon>Eukaryota</taxon>
        <taxon>Fungi</taxon>
        <taxon>Dikarya</taxon>
        <taxon>Basidiomycota</taxon>
        <taxon>Agaricomycotina</taxon>
        <taxon>Agaricomycetes</taxon>
        <taxon>Cantharellales</taxon>
        <taxon>Ceratobasidiaceae</taxon>
        <taxon>Rhizoctonia</taxon>
    </lineage>
</organism>
<name>X8JDK0_9AGAM</name>
<dbReference type="Proteomes" id="UP000030108">
    <property type="component" value="Unassembled WGS sequence"/>
</dbReference>
<comment type="caution">
    <text evidence="2">The sequence shown here is derived from an EMBL/GenBank/DDBJ whole genome shotgun (WGS) entry which is preliminary data.</text>
</comment>
<accession>X8JDK0</accession>
<dbReference type="AlphaFoldDB" id="X8JDK0"/>